<organism evidence="2 3">
    <name type="scientific">Corynebacterium hiratae</name>
    <dbReference type="NCBI Taxonomy" id="3139423"/>
    <lineage>
        <taxon>Bacteria</taxon>
        <taxon>Bacillati</taxon>
        <taxon>Actinomycetota</taxon>
        <taxon>Actinomycetes</taxon>
        <taxon>Mycobacteriales</taxon>
        <taxon>Corynebacteriaceae</taxon>
        <taxon>Corynebacterium</taxon>
    </lineage>
</organism>
<gene>
    <name evidence="2" type="ORF">FNY97_10490</name>
</gene>
<feature type="compositionally biased region" description="Low complexity" evidence="1">
    <location>
        <begin position="21"/>
        <end position="37"/>
    </location>
</feature>
<dbReference type="InterPro" id="IPR008160">
    <property type="entry name" value="Collagen"/>
</dbReference>
<evidence type="ECO:0000256" key="1">
    <source>
        <dbReference type="SAM" id="MobiDB-lite"/>
    </source>
</evidence>
<evidence type="ECO:0000313" key="3">
    <source>
        <dbReference type="Proteomes" id="UP000320443"/>
    </source>
</evidence>
<comment type="caution">
    <text evidence="2">The sequence shown here is derived from an EMBL/GenBank/DDBJ whole genome shotgun (WGS) entry which is preliminary data.</text>
</comment>
<keyword evidence="3" id="KW-1185">Reference proteome</keyword>
<dbReference type="Pfam" id="PF01391">
    <property type="entry name" value="Collagen"/>
    <property type="match status" value="1"/>
</dbReference>
<feature type="compositionally biased region" description="Gly residues" evidence="1">
    <location>
        <begin position="50"/>
        <end position="59"/>
    </location>
</feature>
<sequence length="131" mass="13112">MLYVNGKASPPLSGPQGSTGKQGPPGATGQPGKQGPQGDPGPAGPPGEPGKQGGPGKAGAQGPPGPAGIVVSTEEPADKNVVWLDPSGSVTRVISNAIFVASDEEAMTFSGKVPKDTRVIVETNGRIYREE</sequence>
<accession>A0A553FRC5</accession>
<name>A0A553FRC5_9CORY</name>
<evidence type="ECO:0008006" key="4">
    <source>
        <dbReference type="Google" id="ProtNLM"/>
    </source>
</evidence>
<dbReference type="AlphaFoldDB" id="A0A553FRC5"/>
<protein>
    <recommendedName>
        <fullName evidence="4">Collagen-like protein</fullName>
    </recommendedName>
</protein>
<proteinExistence type="predicted"/>
<feature type="region of interest" description="Disordered" evidence="1">
    <location>
        <begin position="1"/>
        <end position="71"/>
    </location>
</feature>
<evidence type="ECO:0000313" key="2">
    <source>
        <dbReference type="EMBL" id="TRX59811.1"/>
    </source>
</evidence>
<dbReference type="EMBL" id="VKDK01000020">
    <property type="protein sequence ID" value="TRX59811.1"/>
    <property type="molecule type" value="Genomic_DNA"/>
</dbReference>
<reference evidence="2 3" key="1">
    <citation type="submission" date="2019-07" db="EMBL/GenBank/DDBJ databases">
        <title>Draft genome of C. aurimucosum strain 2274.</title>
        <authorList>
            <person name="Pacheco L.G.C."/>
            <person name="Aguiar E.R.G.R."/>
            <person name="Santos C.S."/>
            <person name="Rocha D.J.P.G."/>
            <person name="Sant'Anna L.O."/>
            <person name="Mattos-Guaraldi A.L."/>
            <person name="Santos L.S."/>
        </authorList>
    </citation>
    <scope>NUCLEOTIDE SEQUENCE [LARGE SCALE GENOMIC DNA]</scope>
    <source>
        <strain evidence="2 3">2274</strain>
    </source>
</reference>
<dbReference type="Proteomes" id="UP000320443">
    <property type="component" value="Unassembled WGS sequence"/>
</dbReference>